<dbReference type="RefSeq" id="WP_119406475.1">
    <property type="nucleotide sequence ID" value="NZ_CP032869.1"/>
</dbReference>
<gene>
    <name evidence="1" type="ORF">HYN43_024210</name>
</gene>
<keyword evidence="2" id="KW-1185">Reference proteome</keyword>
<dbReference type="KEGG" id="muh:HYN43_024210"/>
<evidence type="ECO:0000313" key="1">
    <source>
        <dbReference type="EMBL" id="AYL98195.1"/>
    </source>
</evidence>
<dbReference type="AlphaFoldDB" id="A0A494W3V8"/>
<dbReference type="Proteomes" id="UP000270046">
    <property type="component" value="Chromosome"/>
</dbReference>
<reference evidence="1 2" key="1">
    <citation type="submission" date="2018-10" db="EMBL/GenBank/DDBJ databases">
        <title>Genome sequencing of Mucilaginibacter sp. HYN0043.</title>
        <authorList>
            <person name="Kim M."/>
            <person name="Yi H."/>
        </authorList>
    </citation>
    <scope>NUCLEOTIDE SEQUENCE [LARGE SCALE GENOMIC DNA]</scope>
    <source>
        <strain evidence="1 2">HYN0043</strain>
    </source>
</reference>
<organism evidence="1 2">
    <name type="scientific">Mucilaginibacter celer</name>
    <dbReference type="NCBI Taxonomy" id="2305508"/>
    <lineage>
        <taxon>Bacteria</taxon>
        <taxon>Pseudomonadati</taxon>
        <taxon>Bacteroidota</taxon>
        <taxon>Sphingobacteriia</taxon>
        <taxon>Sphingobacteriales</taxon>
        <taxon>Sphingobacteriaceae</taxon>
        <taxon>Mucilaginibacter</taxon>
    </lineage>
</organism>
<evidence type="ECO:0000313" key="2">
    <source>
        <dbReference type="Proteomes" id="UP000270046"/>
    </source>
</evidence>
<dbReference type="OrthoDB" id="674225at2"/>
<accession>A0A494W3V8</accession>
<protein>
    <submittedName>
        <fullName evidence="1">Uncharacterized protein</fullName>
    </submittedName>
</protein>
<name>A0A494W3V8_9SPHI</name>
<sequence length="117" mass="13554">MGAFNILKTEIPCINCNKLFPVEIQFKFGFKRQLKYQLYEKIIRTDGEDKGKGDIGAPNLPAVNVYGIAENAVCPYCSFFNPEEFDIRVEYDVLKKVNVMKDYQRYLSGNEGNYYEI</sequence>
<dbReference type="EMBL" id="CP032869">
    <property type="protein sequence ID" value="AYL98195.1"/>
    <property type="molecule type" value="Genomic_DNA"/>
</dbReference>
<proteinExistence type="predicted"/>